<feature type="domain" description="PLD phosphodiesterase" evidence="7">
    <location>
        <begin position="197"/>
        <end position="224"/>
    </location>
</feature>
<evidence type="ECO:0000256" key="2">
    <source>
        <dbReference type="ARBA" id="ARBA00004613"/>
    </source>
</evidence>
<dbReference type="EMBL" id="CP122537">
    <property type="protein sequence ID" value="WGH77259.1"/>
    <property type="molecule type" value="Genomic_DNA"/>
</dbReference>
<evidence type="ECO:0000313" key="8">
    <source>
        <dbReference type="EMBL" id="WGH77259.1"/>
    </source>
</evidence>
<sequence length="455" mass="50023">MDPIFDLPLWLRAVLLVGGLAGARAALSTARTPQGAAAWVVFLLAWPLVALPLFMVFGGVSRINQKPDHRHLDDTGDDARPARLGRLRGVTHARLSAGNELHLLIDGGPTFDAIFPAIDAARTELLVQFYILRRDAVGLELRDRMIAAAERGVRVYVLLDLIGSLTLGPRYIHELREAGINVRGVPGRRSPRGRIGLNFRNHRKTVVVDGRVGFTGGINAAQEYVDGGKHYDAWRDTHLQIEGPMVAQLRDLFAADWEAVTRETLPPLEAPDWSEAGGRLGLVTGFGPTDAQERGSLLLCALVGLAQRRLWIATPYLVPHTDLLTALQLAQLRGVDVRILIPRPADKWVTWYATRGFAREFARVGIDVLQYEPGFMHQKVMLIDDEIASVGTINLDIRSALLNFEETALVEDAGFAAEVEAMLTRDFARAAPLPDPPPRHIRALAPVARLFGPLL</sequence>
<dbReference type="Pfam" id="PF13091">
    <property type="entry name" value="PLDc_2"/>
    <property type="match status" value="2"/>
</dbReference>
<feature type="domain" description="PLD phosphodiesterase" evidence="7">
    <location>
        <begin position="372"/>
        <end position="399"/>
    </location>
</feature>
<proteinExistence type="predicted"/>
<comment type="function">
    <text evidence="1">Could be a virulence factor.</text>
</comment>
<dbReference type="Gene3D" id="3.30.870.10">
    <property type="entry name" value="Endonuclease Chain A"/>
    <property type="match status" value="2"/>
</dbReference>
<dbReference type="InterPro" id="IPR001736">
    <property type="entry name" value="PLipase_D/transphosphatidylase"/>
</dbReference>
<gene>
    <name evidence="8" type="ORF">P8627_09350</name>
</gene>
<evidence type="ECO:0000256" key="6">
    <source>
        <dbReference type="SAM" id="Phobius"/>
    </source>
</evidence>
<reference evidence="8 9" key="1">
    <citation type="submission" date="2023-04" db="EMBL/GenBank/DDBJ databases">
        <title>Jannaschia ovalis sp. nov., a marine bacterium isolated from sea tidal flat.</title>
        <authorList>
            <person name="Kwon D.Y."/>
            <person name="Kim J.-J."/>
        </authorList>
    </citation>
    <scope>NUCLEOTIDE SEQUENCE [LARGE SCALE GENOMIC DNA]</scope>
    <source>
        <strain evidence="8 9">GRR-S6-38</strain>
    </source>
</reference>
<evidence type="ECO:0000256" key="1">
    <source>
        <dbReference type="ARBA" id="ARBA00003145"/>
    </source>
</evidence>
<dbReference type="PANTHER" id="PTHR21248">
    <property type="entry name" value="CARDIOLIPIN SYNTHASE"/>
    <property type="match status" value="1"/>
</dbReference>
<keyword evidence="4" id="KW-0964">Secreted</keyword>
<protein>
    <recommendedName>
        <fullName evidence="3">Phospholipase D</fullName>
    </recommendedName>
    <alternativeName>
        <fullName evidence="5">Choline phosphatase</fullName>
    </alternativeName>
</protein>
<evidence type="ECO:0000256" key="3">
    <source>
        <dbReference type="ARBA" id="ARBA00018392"/>
    </source>
</evidence>
<dbReference type="Proteomes" id="UP001243420">
    <property type="component" value="Chromosome"/>
</dbReference>
<dbReference type="SMART" id="SM00155">
    <property type="entry name" value="PLDc"/>
    <property type="match status" value="2"/>
</dbReference>
<dbReference type="PROSITE" id="PS50035">
    <property type="entry name" value="PLD"/>
    <property type="match status" value="2"/>
</dbReference>
<accession>A0ABY8L7A1</accession>
<keyword evidence="6" id="KW-0472">Membrane</keyword>
<keyword evidence="9" id="KW-1185">Reference proteome</keyword>
<evidence type="ECO:0000256" key="4">
    <source>
        <dbReference type="ARBA" id="ARBA00022525"/>
    </source>
</evidence>
<evidence type="ECO:0000256" key="5">
    <source>
        <dbReference type="ARBA" id="ARBA00029594"/>
    </source>
</evidence>
<organism evidence="8 9">
    <name type="scientific">Jannaschia ovalis</name>
    <dbReference type="NCBI Taxonomy" id="3038773"/>
    <lineage>
        <taxon>Bacteria</taxon>
        <taxon>Pseudomonadati</taxon>
        <taxon>Pseudomonadota</taxon>
        <taxon>Alphaproteobacteria</taxon>
        <taxon>Rhodobacterales</taxon>
        <taxon>Roseobacteraceae</taxon>
        <taxon>Jannaschia</taxon>
    </lineage>
</organism>
<evidence type="ECO:0000259" key="7">
    <source>
        <dbReference type="PROSITE" id="PS50035"/>
    </source>
</evidence>
<name>A0ABY8L7A1_9RHOB</name>
<comment type="subcellular location">
    <subcellularLocation>
        <location evidence="2">Secreted</location>
    </subcellularLocation>
</comment>
<evidence type="ECO:0000313" key="9">
    <source>
        <dbReference type="Proteomes" id="UP001243420"/>
    </source>
</evidence>
<dbReference type="InterPro" id="IPR025202">
    <property type="entry name" value="PLD-like_dom"/>
</dbReference>
<feature type="transmembrane region" description="Helical" evidence="6">
    <location>
        <begin position="35"/>
        <end position="60"/>
    </location>
</feature>
<keyword evidence="6" id="KW-1133">Transmembrane helix</keyword>
<dbReference type="SUPFAM" id="SSF56024">
    <property type="entry name" value="Phospholipase D/nuclease"/>
    <property type="match status" value="2"/>
</dbReference>
<keyword evidence="6" id="KW-0812">Transmembrane</keyword>
<dbReference type="RefSeq" id="WP_279963833.1">
    <property type="nucleotide sequence ID" value="NZ_CP122537.1"/>
</dbReference>
<dbReference type="PANTHER" id="PTHR21248:SF22">
    <property type="entry name" value="PHOSPHOLIPASE D"/>
    <property type="match status" value="1"/>
</dbReference>